<dbReference type="Pfam" id="PF04849">
    <property type="entry name" value="HAP1_N"/>
    <property type="match status" value="1"/>
</dbReference>
<dbReference type="PANTHER" id="PTHR15751">
    <property type="entry name" value="TRAFFICKING KINESIN-BINDING PROTEIN"/>
    <property type="match status" value="1"/>
</dbReference>
<dbReference type="Pfam" id="PF12448">
    <property type="entry name" value="Milton"/>
    <property type="match status" value="1"/>
</dbReference>
<evidence type="ECO:0000256" key="3">
    <source>
        <dbReference type="ARBA" id="ARBA00023054"/>
    </source>
</evidence>
<feature type="region of interest" description="Disordered" evidence="6">
    <location>
        <begin position="710"/>
        <end position="750"/>
    </location>
</feature>
<feature type="domain" description="Trafficking kinesin-binding protein C-terminal" evidence="7">
    <location>
        <begin position="394"/>
        <end position="571"/>
    </location>
</feature>
<dbReference type="PANTHER" id="PTHR15751:SF12">
    <property type="entry name" value="TRAFFICKING KINESIN-BINDING PROTEIN MILT"/>
    <property type="match status" value="1"/>
</dbReference>
<accession>A0AAW2HT62</accession>
<dbReference type="InterPro" id="IPR022154">
    <property type="entry name" value="TRAK1/2_C"/>
</dbReference>
<feature type="compositionally biased region" description="Polar residues" evidence="6">
    <location>
        <begin position="710"/>
        <end position="732"/>
    </location>
</feature>
<feature type="compositionally biased region" description="Polar residues" evidence="6">
    <location>
        <begin position="890"/>
        <end position="911"/>
    </location>
</feature>
<keyword evidence="3 5" id="KW-0175">Coiled coil</keyword>
<dbReference type="GO" id="GO:0048311">
    <property type="term" value="P:mitochondrion distribution"/>
    <property type="evidence" value="ECO:0007669"/>
    <property type="project" value="TreeGrafter"/>
</dbReference>
<dbReference type="InterPro" id="IPR006933">
    <property type="entry name" value="HAP1_N"/>
</dbReference>
<comment type="caution">
    <text evidence="9">The sequence shown here is derived from an EMBL/GenBank/DDBJ whole genome shotgun (WGS) entry which is preliminary data.</text>
</comment>
<evidence type="ECO:0000256" key="5">
    <source>
        <dbReference type="SAM" id="Coils"/>
    </source>
</evidence>
<evidence type="ECO:0000256" key="2">
    <source>
        <dbReference type="ARBA" id="ARBA00007007"/>
    </source>
</evidence>
<name>A0AAW2HT62_9NEOP</name>
<evidence type="ECO:0000256" key="4">
    <source>
        <dbReference type="ARBA" id="ARBA00023128"/>
    </source>
</evidence>
<evidence type="ECO:0000256" key="6">
    <source>
        <dbReference type="SAM" id="MobiDB-lite"/>
    </source>
</evidence>
<dbReference type="EMBL" id="JARGDH010000003">
    <property type="protein sequence ID" value="KAL0272866.1"/>
    <property type="molecule type" value="Genomic_DNA"/>
</dbReference>
<reference evidence="9" key="1">
    <citation type="journal article" date="2024" name="Gigascience">
        <title>Chromosome-level genome of the poultry shaft louse Menopon gallinae provides insight into the host-switching and adaptive evolution of parasitic lice.</title>
        <authorList>
            <person name="Xu Y."/>
            <person name="Ma L."/>
            <person name="Liu S."/>
            <person name="Liang Y."/>
            <person name="Liu Q."/>
            <person name="He Z."/>
            <person name="Tian L."/>
            <person name="Duan Y."/>
            <person name="Cai W."/>
            <person name="Li H."/>
            <person name="Song F."/>
        </authorList>
    </citation>
    <scope>NUCLEOTIDE SEQUENCE</scope>
    <source>
        <strain evidence="9">Cailab_2023a</strain>
    </source>
</reference>
<gene>
    <name evidence="9" type="ORF">PYX00_005687</name>
</gene>
<dbReference type="SMART" id="SM01424">
    <property type="entry name" value="HAP1_N"/>
    <property type="match status" value="1"/>
</dbReference>
<dbReference type="GO" id="GO:0031410">
    <property type="term" value="C:cytoplasmic vesicle"/>
    <property type="evidence" value="ECO:0007669"/>
    <property type="project" value="TreeGrafter"/>
</dbReference>
<evidence type="ECO:0000259" key="8">
    <source>
        <dbReference type="SMART" id="SM01424"/>
    </source>
</evidence>
<feature type="region of interest" description="Disordered" evidence="6">
    <location>
        <begin position="866"/>
        <end position="911"/>
    </location>
</feature>
<evidence type="ECO:0000259" key="7">
    <source>
        <dbReference type="SMART" id="SM01423"/>
    </source>
</evidence>
<feature type="coiled-coil region" evidence="5">
    <location>
        <begin position="187"/>
        <end position="330"/>
    </location>
</feature>
<feature type="coiled-coil region" evidence="5">
    <location>
        <begin position="120"/>
        <end position="154"/>
    </location>
</feature>
<dbReference type="GO" id="GO:0017022">
    <property type="term" value="F:myosin binding"/>
    <property type="evidence" value="ECO:0007669"/>
    <property type="project" value="TreeGrafter"/>
</dbReference>
<comment type="similarity">
    <text evidence="2">Belongs to the milton family.</text>
</comment>
<feature type="domain" description="HAP1 N-terminal" evidence="8">
    <location>
        <begin position="10"/>
        <end position="330"/>
    </location>
</feature>
<dbReference type="GO" id="GO:0006605">
    <property type="term" value="P:protein targeting"/>
    <property type="evidence" value="ECO:0007669"/>
    <property type="project" value="TreeGrafter"/>
</dbReference>
<dbReference type="InterPro" id="IPR051946">
    <property type="entry name" value="Intracell_Traff-Reg"/>
</dbReference>
<dbReference type="GO" id="GO:0047496">
    <property type="term" value="P:vesicle transport along microtubule"/>
    <property type="evidence" value="ECO:0007669"/>
    <property type="project" value="TreeGrafter"/>
</dbReference>
<evidence type="ECO:0000256" key="1">
    <source>
        <dbReference type="ARBA" id="ARBA00004173"/>
    </source>
</evidence>
<dbReference type="AlphaFoldDB" id="A0AAW2HT62"/>
<evidence type="ECO:0008006" key="10">
    <source>
        <dbReference type="Google" id="ProtNLM"/>
    </source>
</evidence>
<sequence>MIHGHGSPCRESGSAVWHDQNIEDACPVCKSSGVVAEVDGERSSFIYHVGPKKGKCGPVCFRVKKILLLDEKDKKGKSPQKEVLCSERVSQMTKTYNDIEAVTRLLEEKEKDLELTARIGKELLSHNNKLESNVAALEAELKVANDKIEQITHELVKKTELIQVLTNDTDESGSEAGTPTALRCINPEFMQRRIKALEEENKSLRKEFAQLAKDAENCEEQEQRLVQDITLQLAHANVEVEGMSDDLEKQKEENRNQHEMIVSLTAKLKDMEEKLNKYVVENEELSTVLSITKENQNKLALELADFKDRYTEVMNLLQDAQEQLKRQRKKSMPSVRGGMFSSINLPGTTIPGDCLANELESSLYSELSLDSGISTDRLPNYKKVFDTVKFASSKNVGSSCSSPIAPVFQKATVIQPSAVTSSASAPRMTAFASYPNQNVDPNRRGIGSCTVFSSLSTHSIDSGGQSDSESVISDEITYPNGPVAGVPGVPGSVEIADALRRLTPAEVTARRAALGGNSQAYGGYSEYDASIMPLGCRTPDSIMSTGSSGYVAHHYWRLPSKLQIVKPMEGSQTLHHWSQLATPTLSGLLEERPGVKTKGGRGLEDIGIEMYCLSDLEEDDEFINPGKSFQNSSSVYTYTNSTVMHPDDNTSVTHSLIGSKVCTGATNSRQSTAPNTPRCLSRRNSCSTFSTTFGLAKLLNERGIEAATASSLNTPTCDRSFTPTATPANSPDGSPDHSRSPSPTPFNPLKLPGFLSSGAELLRRTFVSDREPRSPRRSRRGKLALSRSERKALSCIKIVEKLESVGLDTLIATTCVLPQPALQGSLYTRRGLPSPMTQLGLKGALGSPSIDSGLSDLCKAPAMEMGVPARPGTGALSSSRRKGKPRSDLGTVSGTVTNSGEQSSGPLGTLSSMLFGRKGGLL</sequence>
<protein>
    <recommendedName>
        <fullName evidence="10">Trafficking kinesin-binding protein milt</fullName>
    </recommendedName>
</protein>
<organism evidence="9">
    <name type="scientific">Menopon gallinae</name>
    <name type="common">poultry shaft louse</name>
    <dbReference type="NCBI Taxonomy" id="328185"/>
    <lineage>
        <taxon>Eukaryota</taxon>
        <taxon>Metazoa</taxon>
        <taxon>Ecdysozoa</taxon>
        <taxon>Arthropoda</taxon>
        <taxon>Hexapoda</taxon>
        <taxon>Insecta</taxon>
        <taxon>Pterygota</taxon>
        <taxon>Neoptera</taxon>
        <taxon>Paraneoptera</taxon>
        <taxon>Psocodea</taxon>
        <taxon>Troctomorpha</taxon>
        <taxon>Phthiraptera</taxon>
        <taxon>Amblycera</taxon>
        <taxon>Menoponidae</taxon>
        <taxon>Menopon</taxon>
    </lineage>
</organism>
<evidence type="ECO:0000313" key="9">
    <source>
        <dbReference type="EMBL" id="KAL0272866.1"/>
    </source>
</evidence>
<keyword evidence="4" id="KW-0496">Mitochondrion</keyword>
<dbReference type="SMART" id="SM01423">
    <property type="entry name" value="Milton"/>
    <property type="match status" value="1"/>
</dbReference>
<proteinExistence type="inferred from homology"/>
<dbReference type="GO" id="GO:0005739">
    <property type="term" value="C:mitochondrion"/>
    <property type="evidence" value="ECO:0007669"/>
    <property type="project" value="UniProtKB-SubCell"/>
</dbReference>
<comment type="subcellular location">
    <subcellularLocation>
        <location evidence="1">Mitochondrion</location>
    </subcellularLocation>
</comment>